<dbReference type="CDD" id="cd03224">
    <property type="entry name" value="ABC_TM1139_LivF_branched"/>
    <property type="match status" value="1"/>
</dbReference>
<evidence type="ECO:0000313" key="7">
    <source>
        <dbReference type="EMBL" id="ROO24696.1"/>
    </source>
</evidence>
<evidence type="ECO:0000313" key="8">
    <source>
        <dbReference type="Proteomes" id="UP000283993"/>
    </source>
</evidence>
<dbReference type="Pfam" id="PF00005">
    <property type="entry name" value="ABC_tran"/>
    <property type="match status" value="1"/>
</dbReference>
<dbReference type="InterPro" id="IPR052156">
    <property type="entry name" value="BCAA_Transport_ATP-bd_LivF"/>
</dbReference>
<dbReference type="EMBL" id="AYKH01000041">
    <property type="protein sequence ID" value="ROO24696.1"/>
    <property type="molecule type" value="Genomic_DNA"/>
</dbReference>
<dbReference type="SUPFAM" id="SSF52540">
    <property type="entry name" value="P-loop containing nucleoside triphosphate hydrolases"/>
    <property type="match status" value="1"/>
</dbReference>
<dbReference type="PROSITE" id="PS00211">
    <property type="entry name" value="ABC_TRANSPORTER_1"/>
    <property type="match status" value="1"/>
</dbReference>
<evidence type="ECO:0000256" key="4">
    <source>
        <dbReference type="ARBA" id="ARBA00022840"/>
    </source>
</evidence>
<comment type="similarity">
    <text evidence="1">Belongs to the ABC transporter superfamily.</text>
</comment>
<evidence type="ECO:0000256" key="2">
    <source>
        <dbReference type="ARBA" id="ARBA00022448"/>
    </source>
</evidence>
<protein>
    <submittedName>
        <fullName evidence="7">Urea ABC transporter ATP-binding protein</fullName>
    </submittedName>
</protein>
<dbReference type="GO" id="GO:0016887">
    <property type="term" value="F:ATP hydrolysis activity"/>
    <property type="evidence" value="ECO:0007669"/>
    <property type="project" value="InterPro"/>
</dbReference>
<keyword evidence="2" id="KW-0813">Transport</keyword>
<name>A0A423PGU3_9GAMM</name>
<evidence type="ECO:0000256" key="3">
    <source>
        <dbReference type="ARBA" id="ARBA00022741"/>
    </source>
</evidence>
<proteinExistence type="inferred from homology"/>
<dbReference type="InterPro" id="IPR003593">
    <property type="entry name" value="AAA+_ATPase"/>
</dbReference>
<dbReference type="InterPro" id="IPR027417">
    <property type="entry name" value="P-loop_NTPase"/>
</dbReference>
<dbReference type="PANTHER" id="PTHR43820:SF4">
    <property type="entry name" value="HIGH-AFFINITY BRANCHED-CHAIN AMINO ACID TRANSPORT ATP-BINDING PROTEIN LIVF"/>
    <property type="match status" value="1"/>
</dbReference>
<evidence type="ECO:0000256" key="5">
    <source>
        <dbReference type="ARBA" id="ARBA00022970"/>
    </source>
</evidence>
<dbReference type="GO" id="GO:0015658">
    <property type="term" value="F:branched-chain amino acid transmembrane transporter activity"/>
    <property type="evidence" value="ECO:0007669"/>
    <property type="project" value="TreeGrafter"/>
</dbReference>
<dbReference type="RefSeq" id="WP_123632035.1">
    <property type="nucleotide sequence ID" value="NZ_AYKH01000041.1"/>
</dbReference>
<keyword evidence="4 7" id="KW-0067">ATP-binding</keyword>
<dbReference type="PANTHER" id="PTHR43820">
    <property type="entry name" value="HIGH-AFFINITY BRANCHED-CHAIN AMINO ACID TRANSPORT ATP-BINDING PROTEIN LIVF"/>
    <property type="match status" value="1"/>
</dbReference>
<organism evidence="7 8">
    <name type="scientific">Salinisphaera orenii MK-B5</name>
    <dbReference type="NCBI Taxonomy" id="856730"/>
    <lineage>
        <taxon>Bacteria</taxon>
        <taxon>Pseudomonadati</taxon>
        <taxon>Pseudomonadota</taxon>
        <taxon>Gammaproteobacteria</taxon>
        <taxon>Salinisphaerales</taxon>
        <taxon>Salinisphaeraceae</taxon>
        <taxon>Salinisphaera</taxon>
    </lineage>
</organism>
<keyword evidence="8" id="KW-1185">Reference proteome</keyword>
<dbReference type="Proteomes" id="UP000283993">
    <property type="component" value="Unassembled WGS sequence"/>
</dbReference>
<dbReference type="AlphaFoldDB" id="A0A423PGU3"/>
<dbReference type="InterPro" id="IPR003439">
    <property type="entry name" value="ABC_transporter-like_ATP-bd"/>
</dbReference>
<dbReference type="InterPro" id="IPR017871">
    <property type="entry name" value="ABC_transporter-like_CS"/>
</dbReference>
<keyword evidence="5" id="KW-0029">Amino-acid transport</keyword>
<dbReference type="GO" id="GO:0015807">
    <property type="term" value="P:L-amino acid transport"/>
    <property type="evidence" value="ECO:0007669"/>
    <property type="project" value="TreeGrafter"/>
</dbReference>
<accession>A0A423PGU3</accession>
<evidence type="ECO:0000256" key="1">
    <source>
        <dbReference type="ARBA" id="ARBA00005417"/>
    </source>
</evidence>
<dbReference type="Gene3D" id="3.40.50.300">
    <property type="entry name" value="P-loop containing nucleotide triphosphate hydrolases"/>
    <property type="match status" value="1"/>
</dbReference>
<dbReference type="PROSITE" id="PS50893">
    <property type="entry name" value="ABC_TRANSPORTER_2"/>
    <property type="match status" value="1"/>
</dbReference>
<evidence type="ECO:0000259" key="6">
    <source>
        <dbReference type="PROSITE" id="PS50893"/>
    </source>
</evidence>
<sequence length="235" mass="25250">MKLELDHVSAGYGDIGVLRDVSVSAESGSVLGIAGRNGMGKSTLIRTMAGLITPSAGTVILDGVDVTREPSHARARRGLTTIVQGRGIFANLSVREHLTMGRVAGQRGKRDRLAEVLSYFPRLEERLRQRAGTLSGGEQQMLAIGTGLMTDPNVMLLDEPSDGIMPTLVEQIGVQLREINRRESMTIVVVEQNLPMIFAMADRCVVLENGTVVLEGDAEQLAAEGSVHKHLALAE</sequence>
<feature type="domain" description="ABC transporter" evidence="6">
    <location>
        <begin position="3"/>
        <end position="234"/>
    </location>
</feature>
<comment type="caution">
    <text evidence="7">The sequence shown here is derived from an EMBL/GenBank/DDBJ whole genome shotgun (WGS) entry which is preliminary data.</text>
</comment>
<dbReference type="GO" id="GO:0005524">
    <property type="term" value="F:ATP binding"/>
    <property type="evidence" value="ECO:0007669"/>
    <property type="project" value="UniProtKB-KW"/>
</dbReference>
<dbReference type="SMART" id="SM00382">
    <property type="entry name" value="AAA"/>
    <property type="match status" value="1"/>
</dbReference>
<gene>
    <name evidence="7" type="ORF">SAOR_14360</name>
</gene>
<keyword evidence="3" id="KW-0547">Nucleotide-binding</keyword>
<reference evidence="7 8" key="1">
    <citation type="submission" date="2013-10" db="EMBL/GenBank/DDBJ databases">
        <title>Salinisphaera orenii MK-B5 Genome Sequencing.</title>
        <authorList>
            <person name="Lai Q."/>
            <person name="Li C."/>
            <person name="Shao Z."/>
        </authorList>
    </citation>
    <scope>NUCLEOTIDE SEQUENCE [LARGE SCALE GENOMIC DNA]</scope>
    <source>
        <strain evidence="7 8">MK-B5</strain>
    </source>
</reference>